<feature type="domain" description="NB-ARC" evidence="4">
    <location>
        <begin position="180"/>
        <end position="313"/>
    </location>
</feature>
<sequence length="906" mass="105517">MTSSSQYETSSSQNQRKQVAQISVMILLHNLRQLLAKQNNLPGLDDEVRWIYSQFELMLGFLTYNEEIDGGRRPFLVDEIRDLAHEAEDVLDTTLYSTELPDIDHTAKLQLQLLLRKDIEGIIDKIGGISGGRFDYDYDYDSRCENAEQVLKQRLPPRTRSWVVEEDETVDHRLKDRQRVVVDRLINGGSREMEVIEIYGDDTGTDMTSLAKKVYNDVSVKNYFRSRGWVLVSDNYQLRNLLLSILTDVMVIIEEEIQNMEEWELKQQIFKQLTGKRYLIVFDQALMSTGWDWDELKDAFPKNKVGSRILLTTFFPLVNCGDTDFLPLNFIHDVLDQDDPYSESRNYSCFEVGIGYLSKEESWEIFFKKIFGDKKCPEELEHFGRILADRNPWTTVLVMVAGILRAGEKTVFRWSNMVDQYDLLRYSANISILCYHEIPQHLKPCFLYLCVFPENMEISVKQLIQLWIAEGLIQWVENTNTYKCSMEDVAEDYLEGLIGLSLIQVTKRRSDGGPKSFRVNNYVRDMCFRWSREENFLEAYTGRDNSTQGNPKPRRLSILNDCRGYISNPNTCNSLLRSFSCFSNDIRGVSEESWESLFKQFSLLRVLNVGEKEVGKLSEAIEELFHLRYLRVKPAKNIRVPKSIFKFWNLQTIDLRTTRFPKLPEGIWKMQQLRHLYLDGPSRLPKTKSIEDWLPNLQTLSYISNDSNHDIHISEKAPNLRKLGLYGYHCFSMREQDVTFNLPHLRSLKFVEECTFEDFEEPIKLPATVTKITVKRVHLQPNIIKMFEELPNLQILKLLQTSFDDDELVFGEGSFSQLQLLKFEDSNIVTWKLEKGALPNLHRLVISKCPLLKELPVELWEVNTLQELELFWASPTLANKLAEDLKGKEELKLVNIYPPPSNTRGT</sequence>
<dbReference type="InterPro" id="IPR036388">
    <property type="entry name" value="WH-like_DNA-bd_sf"/>
</dbReference>
<evidence type="ECO:0000259" key="5">
    <source>
        <dbReference type="Pfam" id="PF18052"/>
    </source>
</evidence>
<dbReference type="EMBL" id="JAMYWD010000003">
    <property type="protein sequence ID" value="KAJ4977347.1"/>
    <property type="molecule type" value="Genomic_DNA"/>
</dbReference>
<evidence type="ECO:0008006" key="10">
    <source>
        <dbReference type="Google" id="ProtNLM"/>
    </source>
</evidence>
<dbReference type="Gene3D" id="1.20.5.4130">
    <property type="match status" value="1"/>
</dbReference>
<dbReference type="FunFam" id="1.10.10.10:FF:000322">
    <property type="entry name" value="Probable disease resistance protein At1g63360"/>
    <property type="match status" value="1"/>
</dbReference>
<feature type="domain" description="Disease resistance protein winged helix" evidence="6">
    <location>
        <begin position="451"/>
        <end position="526"/>
    </location>
</feature>
<dbReference type="SUPFAM" id="SSF52058">
    <property type="entry name" value="L domain-like"/>
    <property type="match status" value="1"/>
</dbReference>
<gene>
    <name evidence="8" type="ORF">NE237_002453</name>
</gene>
<dbReference type="Pfam" id="PF00931">
    <property type="entry name" value="NB-ARC"/>
    <property type="match status" value="1"/>
</dbReference>
<dbReference type="GO" id="GO:0098542">
    <property type="term" value="P:defense response to other organism"/>
    <property type="evidence" value="ECO:0007669"/>
    <property type="project" value="TreeGrafter"/>
</dbReference>
<evidence type="ECO:0000259" key="7">
    <source>
        <dbReference type="Pfam" id="PF23598"/>
    </source>
</evidence>
<dbReference type="AlphaFoldDB" id="A0A9Q0KV18"/>
<keyword evidence="1" id="KW-0677">Repeat</keyword>
<keyword evidence="2" id="KW-0547">Nucleotide-binding</keyword>
<evidence type="ECO:0000256" key="1">
    <source>
        <dbReference type="ARBA" id="ARBA00022737"/>
    </source>
</evidence>
<protein>
    <recommendedName>
        <fullName evidence="10">NB-ARC domain-containing protein</fullName>
    </recommendedName>
</protein>
<evidence type="ECO:0000313" key="8">
    <source>
        <dbReference type="EMBL" id="KAJ4977347.1"/>
    </source>
</evidence>
<dbReference type="PANTHER" id="PTHR23155:SF1193">
    <property type="entry name" value="DISEASE RESISTANCE PROTEIN RPP13-RELATED"/>
    <property type="match status" value="1"/>
</dbReference>
<dbReference type="GO" id="GO:0043531">
    <property type="term" value="F:ADP binding"/>
    <property type="evidence" value="ECO:0007669"/>
    <property type="project" value="InterPro"/>
</dbReference>
<dbReference type="Proteomes" id="UP001141806">
    <property type="component" value="Unassembled WGS sequence"/>
</dbReference>
<dbReference type="Pfam" id="PF23559">
    <property type="entry name" value="WHD_DRP"/>
    <property type="match status" value="1"/>
</dbReference>
<dbReference type="Pfam" id="PF23598">
    <property type="entry name" value="LRR_14"/>
    <property type="match status" value="1"/>
</dbReference>
<keyword evidence="3" id="KW-0611">Plant defense</keyword>
<comment type="caution">
    <text evidence="8">The sequence shown here is derived from an EMBL/GenBank/DDBJ whole genome shotgun (WGS) entry which is preliminary data.</text>
</comment>
<proteinExistence type="predicted"/>
<organism evidence="8 9">
    <name type="scientific">Protea cynaroides</name>
    <dbReference type="NCBI Taxonomy" id="273540"/>
    <lineage>
        <taxon>Eukaryota</taxon>
        <taxon>Viridiplantae</taxon>
        <taxon>Streptophyta</taxon>
        <taxon>Embryophyta</taxon>
        <taxon>Tracheophyta</taxon>
        <taxon>Spermatophyta</taxon>
        <taxon>Magnoliopsida</taxon>
        <taxon>Proteales</taxon>
        <taxon>Proteaceae</taxon>
        <taxon>Protea</taxon>
    </lineage>
</organism>
<dbReference type="InterPro" id="IPR027417">
    <property type="entry name" value="P-loop_NTPase"/>
</dbReference>
<dbReference type="Gene3D" id="3.40.50.300">
    <property type="entry name" value="P-loop containing nucleotide triphosphate hydrolases"/>
    <property type="match status" value="1"/>
</dbReference>
<dbReference type="OrthoDB" id="646178at2759"/>
<evidence type="ECO:0000256" key="3">
    <source>
        <dbReference type="ARBA" id="ARBA00022821"/>
    </source>
</evidence>
<evidence type="ECO:0000313" key="9">
    <source>
        <dbReference type="Proteomes" id="UP001141806"/>
    </source>
</evidence>
<dbReference type="InterPro" id="IPR044974">
    <property type="entry name" value="Disease_R_plants"/>
</dbReference>
<dbReference type="PANTHER" id="PTHR23155">
    <property type="entry name" value="DISEASE RESISTANCE PROTEIN RP"/>
    <property type="match status" value="1"/>
</dbReference>
<feature type="domain" description="Disease resistance R13L4/SHOC-2-like LRR" evidence="7">
    <location>
        <begin position="576"/>
        <end position="723"/>
    </location>
</feature>
<name>A0A9Q0KV18_9MAGN</name>
<dbReference type="SUPFAM" id="SSF52540">
    <property type="entry name" value="P-loop containing nucleoside triphosphate hydrolases"/>
    <property type="match status" value="1"/>
</dbReference>
<dbReference type="InterPro" id="IPR002182">
    <property type="entry name" value="NB-ARC"/>
</dbReference>
<feature type="domain" description="Disease resistance N-terminal" evidence="5">
    <location>
        <begin position="25"/>
        <end position="99"/>
    </location>
</feature>
<reference evidence="8" key="1">
    <citation type="journal article" date="2023" name="Plant J.">
        <title>The genome of the king protea, Protea cynaroides.</title>
        <authorList>
            <person name="Chang J."/>
            <person name="Duong T.A."/>
            <person name="Schoeman C."/>
            <person name="Ma X."/>
            <person name="Roodt D."/>
            <person name="Barker N."/>
            <person name="Li Z."/>
            <person name="Van de Peer Y."/>
            <person name="Mizrachi E."/>
        </authorList>
    </citation>
    <scope>NUCLEOTIDE SEQUENCE</scope>
    <source>
        <tissue evidence="8">Young leaves</tissue>
    </source>
</reference>
<evidence type="ECO:0000259" key="4">
    <source>
        <dbReference type="Pfam" id="PF00931"/>
    </source>
</evidence>
<dbReference type="Gene3D" id="1.10.10.10">
    <property type="entry name" value="Winged helix-like DNA-binding domain superfamily/Winged helix DNA-binding domain"/>
    <property type="match status" value="1"/>
</dbReference>
<dbReference type="InterPro" id="IPR055414">
    <property type="entry name" value="LRR_R13L4/SHOC2-like"/>
</dbReference>
<accession>A0A9Q0KV18</accession>
<dbReference type="InterPro" id="IPR041118">
    <property type="entry name" value="Rx_N"/>
</dbReference>
<dbReference type="Gene3D" id="3.80.10.10">
    <property type="entry name" value="Ribonuclease Inhibitor"/>
    <property type="match status" value="1"/>
</dbReference>
<evidence type="ECO:0000256" key="2">
    <source>
        <dbReference type="ARBA" id="ARBA00022741"/>
    </source>
</evidence>
<keyword evidence="9" id="KW-1185">Reference proteome</keyword>
<dbReference type="Pfam" id="PF18052">
    <property type="entry name" value="Rx_N"/>
    <property type="match status" value="1"/>
</dbReference>
<evidence type="ECO:0000259" key="6">
    <source>
        <dbReference type="Pfam" id="PF23559"/>
    </source>
</evidence>
<dbReference type="InterPro" id="IPR032675">
    <property type="entry name" value="LRR_dom_sf"/>
</dbReference>
<dbReference type="InterPro" id="IPR058922">
    <property type="entry name" value="WHD_DRP"/>
</dbReference>